<reference evidence="1 2" key="1">
    <citation type="journal article" date="2013" name="PLoS ONE">
        <title>Cultivation and Complete Genome Sequencing of Gloeobacter kilaueensis sp. nov., from a Lava Cave in Kilauea Caldera, Hawai'i.</title>
        <authorList>
            <person name="Saw J.H."/>
            <person name="Schatz M."/>
            <person name="Brown M.V."/>
            <person name="Kunkel D.D."/>
            <person name="Foster J.S."/>
            <person name="Shick H."/>
            <person name="Christensen S."/>
            <person name="Hou S."/>
            <person name="Wan X."/>
            <person name="Donachie S.P."/>
        </authorList>
    </citation>
    <scope>NUCLEOTIDE SEQUENCE [LARGE SCALE GENOMIC DNA]</scope>
    <source>
        <strain evidence="2">JS</strain>
    </source>
</reference>
<dbReference type="RefSeq" id="WP_023173487.1">
    <property type="nucleotide sequence ID" value="NC_022600.1"/>
</dbReference>
<evidence type="ECO:0000313" key="1">
    <source>
        <dbReference type="EMBL" id="AGY58351.1"/>
    </source>
</evidence>
<dbReference type="Gene3D" id="3.40.630.30">
    <property type="match status" value="1"/>
</dbReference>
<keyword evidence="2" id="KW-1185">Reference proteome</keyword>
<dbReference type="Proteomes" id="UP000017396">
    <property type="component" value="Chromosome"/>
</dbReference>
<organism evidence="1 2">
    <name type="scientific">Gloeobacter kilaueensis (strain ATCC BAA-2537 / CCAP 1431/1 / ULC 316 / JS1)</name>
    <dbReference type="NCBI Taxonomy" id="1183438"/>
    <lineage>
        <taxon>Bacteria</taxon>
        <taxon>Bacillati</taxon>
        <taxon>Cyanobacteriota</taxon>
        <taxon>Cyanophyceae</taxon>
        <taxon>Gloeobacterales</taxon>
        <taxon>Gloeobacteraceae</taxon>
        <taxon>Gloeobacter</taxon>
    </lineage>
</organism>
<dbReference type="KEGG" id="glj:GKIL_2105"/>
<accession>U5QHF8</accession>
<dbReference type="EMBL" id="CP003587">
    <property type="protein sequence ID" value="AGY58351.1"/>
    <property type="molecule type" value="Genomic_DNA"/>
</dbReference>
<dbReference type="STRING" id="1183438.GKIL_2105"/>
<dbReference type="PATRIC" id="fig|1183438.3.peg.2067"/>
<dbReference type="PANTHER" id="PTHR47017">
    <property type="entry name" value="ACYL-COA"/>
    <property type="match status" value="1"/>
</dbReference>
<dbReference type="InterPro" id="IPR016181">
    <property type="entry name" value="Acyl_CoA_acyltransferase"/>
</dbReference>
<dbReference type="Pfam" id="PF04339">
    <property type="entry name" value="FemAB_like"/>
    <property type="match status" value="1"/>
</dbReference>
<dbReference type="AlphaFoldDB" id="U5QHF8"/>
<evidence type="ECO:0000313" key="2">
    <source>
        <dbReference type="Proteomes" id="UP000017396"/>
    </source>
</evidence>
<dbReference type="PANTHER" id="PTHR47017:SF1">
    <property type="entry name" value="ACYL-COA"/>
    <property type="match status" value="1"/>
</dbReference>
<dbReference type="eggNOG" id="COG3146">
    <property type="taxonomic scope" value="Bacteria"/>
</dbReference>
<dbReference type="InterPro" id="IPR007434">
    <property type="entry name" value="FemAB-like"/>
</dbReference>
<name>U5QHF8_GLOK1</name>
<evidence type="ECO:0008006" key="3">
    <source>
        <dbReference type="Google" id="ProtNLM"/>
    </source>
</evidence>
<gene>
    <name evidence="1" type="ORF">GKIL_2105</name>
</gene>
<protein>
    <recommendedName>
        <fullName evidence="3">GNAT family N-acetyltransferase</fullName>
    </recommendedName>
</protein>
<dbReference type="SUPFAM" id="SSF55729">
    <property type="entry name" value="Acyl-CoA N-acyltransferases (Nat)"/>
    <property type="match status" value="1"/>
</dbReference>
<sequence>MRSTLPMSSTNLTCQWVDSLKAIDRARWNALVADGLPFLEWEWLRSLELAGCAAPREGIQPVHLLVWRGKQLVGAAPLYIKGHSYGEFVFDHAWADAASRLGLRYYPKLLGATPFTPATGYRFLVHPQEDPDELTARITGAIDEFAHKNRILCASFLYVAPTERGRFQRQDCLERITHNYQWVNGGYRDFDEYLERFNANQRRNIRRERAALAAEGVAFNTYTGEAIPSGMFDLMYRLYDDTCSKFMWSSKYLNRRFFQLIGECFAHRTVFIAAEREGQIVGMSFNVRKGEHMYGRYWGCTEDIKFLHFSACYYEPVVSAIRLGVRVFDPGAGGSFKMRRGFAATPNYSLHRIYHPRFRQILEDHLKQANRATLEGIDDLNNDLPMKERPEPAIQF</sequence>
<proteinExistence type="predicted"/>
<dbReference type="HOGENOM" id="CLU_036032_1_0_3"/>